<dbReference type="STRING" id="871652.SAMN04515673_1063"/>
<dbReference type="AlphaFoldDB" id="A0A1I6DXV7"/>
<dbReference type="Proteomes" id="UP000199302">
    <property type="component" value="Unassembled WGS sequence"/>
</dbReference>
<dbReference type="RefSeq" id="WP_143104141.1">
    <property type="nucleotide sequence ID" value="NZ_FOYI01000006.1"/>
</dbReference>
<proteinExistence type="predicted"/>
<sequence length="214" mass="23235">MFRLQKGLVPALIICLAGIGVHAQPFEKKIWVGKHLHEVGTDELDRADAVADYIDLLLGTYKGGLTFDAGLQEFLGHYDVEIDPSILTRGRDREAFFVDNSSGTLFVASGRGVGPAASFASGLYLGPRRPRLGLEAARVKLLAVETNSAAEMYFQLLLHYALIKDALNQGMDRKAIVTPLISKAIDLLPQAEPAEPALVSAIKRELNTLLEPAQ</sequence>
<keyword evidence="2" id="KW-1185">Reference proteome</keyword>
<reference evidence="1 2" key="1">
    <citation type="submission" date="2016-10" db="EMBL/GenBank/DDBJ databases">
        <authorList>
            <person name="de Groot N.N."/>
        </authorList>
    </citation>
    <scope>NUCLEOTIDE SEQUENCE [LARGE SCALE GENOMIC DNA]</scope>
    <source>
        <strain evidence="2">KMM 9023,NRIC 0796,JCM 17311,KCTC 23692</strain>
    </source>
</reference>
<organism evidence="1 2">
    <name type="scientific">Poseidonocella sedimentorum</name>
    <dbReference type="NCBI Taxonomy" id="871652"/>
    <lineage>
        <taxon>Bacteria</taxon>
        <taxon>Pseudomonadati</taxon>
        <taxon>Pseudomonadota</taxon>
        <taxon>Alphaproteobacteria</taxon>
        <taxon>Rhodobacterales</taxon>
        <taxon>Roseobacteraceae</taxon>
        <taxon>Poseidonocella</taxon>
    </lineage>
</organism>
<dbReference type="EMBL" id="FOYI01000006">
    <property type="protein sequence ID" value="SFR10118.1"/>
    <property type="molecule type" value="Genomic_DNA"/>
</dbReference>
<gene>
    <name evidence="1" type="ORF">SAMN04515673_1063</name>
</gene>
<protein>
    <submittedName>
        <fullName evidence="1">Uncharacterized protein</fullName>
    </submittedName>
</protein>
<accession>A0A1I6DXV7</accession>
<evidence type="ECO:0000313" key="1">
    <source>
        <dbReference type="EMBL" id="SFR10118.1"/>
    </source>
</evidence>
<name>A0A1I6DXV7_9RHOB</name>
<evidence type="ECO:0000313" key="2">
    <source>
        <dbReference type="Proteomes" id="UP000199302"/>
    </source>
</evidence>